<protein>
    <recommendedName>
        <fullName evidence="3">DUF432 domain-containing protein</fullName>
    </recommendedName>
</protein>
<sequence>MQVQKPWWGAFQFEVNEAASWSIGSRQFVLRRLQAEWNIWNVDALEEAGVTVLEQGKIAPNTLPDDESLCRYLFKATESQIIIQPALADRSITSRPSRPLNIMPGETGRLYVSTPLWFQVTIAPEHDPFFDQPFWRPSDSWFGPTTIEGEMCYSKHTDARLNLELIERRTHRAITPVNVVNDSNEVLVIDQFNLPVPMLSLFSDRSGYLWTEALTVTREQDEDSVVLTLDKSAPSEAGEAQRVAAPRIEVSKHRLIRSLSSLFA</sequence>
<dbReference type="Proteomes" id="UP001595710">
    <property type="component" value="Unassembled WGS sequence"/>
</dbReference>
<reference evidence="2" key="1">
    <citation type="journal article" date="2019" name="Int. J. Syst. Evol. Microbiol.">
        <title>The Global Catalogue of Microorganisms (GCM) 10K type strain sequencing project: providing services to taxonomists for standard genome sequencing and annotation.</title>
        <authorList>
            <consortium name="The Broad Institute Genomics Platform"/>
            <consortium name="The Broad Institute Genome Sequencing Center for Infectious Disease"/>
            <person name="Wu L."/>
            <person name="Ma J."/>
        </authorList>
    </citation>
    <scope>NUCLEOTIDE SEQUENCE [LARGE SCALE GENOMIC DNA]</scope>
    <source>
        <strain evidence="2">CECT 8288</strain>
    </source>
</reference>
<accession>A0ABV7WS66</accession>
<organism evidence="1 2">
    <name type="scientific">Reinekea marina</name>
    <dbReference type="NCBI Taxonomy" id="1310421"/>
    <lineage>
        <taxon>Bacteria</taxon>
        <taxon>Pseudomonadati</taxon>
        <taxon>Pseudomonadota</taxon>
        <taxon>Gammaproteobacteria</taxon>
        <taxon>Oceanospirillales</taxon>
        <taxon>Saccharospirillaceae</taxon>
        <taxon>Reinekea</taxon>
    </lineage>
</organism>
<gene>
    <name evidence="1" type="ORF">ACFOND_06555</name>
</gene>
<keyword evidence="2" id="KW-1185">Reference proteome</keyword>
<evidence type="ECO:0000313" key="1">
    <source>
        <dbReference type="EMBL" id="MFC3701298.1"/>
    </source>
</evidence>
<dbReference type="RefSeq" id="WP_290282699.1">
    <property type="nucleotide sequence ID" value="NZ_JAUFQI010000001.1"/>
</dbReference>
<evidence type="ECO:0008006" key="3">
    <source>
        <dbReference type="Google" id="ProtNLM"/>
    </source>
</evidence>
<comment type="caution">
    <text evidence="1">The sequence shown here is derived from an EMBL/GenBank/DDBJ whole genome shotgun (WGS) entry which is preliminary data.</text>
</comment>
<dbReference type="EMBL" id="JBHRYN010000008">
    <property type="protein sequence ID" value="MFC3701298.1"/>
    <property type="molecule type" value="Genomic_DNA"/>
</dbReference>
<evidence type="ECO:0000313" key="2">
    <source>
        <dbReference type="Proteomes" id="UP001595710"/>
    </source>
</evidence>
<proteinExistence type="predicted"/>
<name>A0ABV7WS66_9GAMM</name>